<dbReference type="HOGENOM" id="CLU_318237_0_0_2"/>
<dbReference type="Proteomes" id="UP000006681">
    <property type="component" value="Chromosome"/>
</dbReference>
<dbReference type="RefSeq" id="WP_013335317.1">
    <property type="nucleotide sequence ID" value="NC_014537.1"/>
</dbReference>
<dbReference type="KEGG" id="vdi:Vdis_0179"/>
<organism evidence="1 2">
    <name type="scientific">Vulcanisaeta distributa (strain DSM 14429 / JCM 11212 / NBRC 100878 / IC-017)</name>
    <dbReference type="NCBI Taxonomy" id="572478"/>
    <lineage>
        <taxon>Archaea</taxon>
        <taxon>Thermoproteota</taxon>
        <taxon>Thermoprotei</taxon>
        <taxon>Thermoproteales</taxon>
        <taxon>Thermoproteaceae</taxon>
        <taxon>Vulcanisaeta</taxon>
    </lineage>
</organism>
<keyword evidence="2" id="KW-1185">Reference proteome</keyword>
<sequence>MSTLQKIIESSKLLRNYIPDRLFAESNLPQVKVVLDGKVIAVEDASLVVSSSGYIPGKPTYRALPTTGTFIPLDNSRFDENIRPIITRISYNDRKLYEPSPGYPSRYSIDEIEIPDEYKYLLYLLKEVLKTDYLPIEFYALSKINPLRFRCPASKKKRISLDNTHWLFFSRARTNVEVTNNISFSHSFYAYLDRSNSFPRFSIYNPQGLIKPIKQYNICGILDAEIYTVKNAFYGIYAVDVYAVLKGKYVVGDSKGGWCRYTIKSSDIKTPRDNTSSTSMYCISTKNGCRYSNYFVKIFVDGDHNNWNPVILGYEIKNTRMLTLDIKDLIRKIASSIVNIGEVEQGQDLKLDYEYKTLSTNTAVVNLLRHYLSHDLVITYYLTRLGFTKIDKYVNLSILINDLFLGNKLTVKLEKDDVKDLASDIINDFIKSFDKEIRQSWISLLRYVLSTVKGERLETYRIFRECKNNKNTQRYCIPHEEAENIWNNIEKRIEGILKNYSEIPSYFGVRTTYWYVGAIIDIIKHTLSHHLIRTISTRYSVNPSKLIEYYYEMRGDAKVSIMERDSGGIGVLNVAFESWEKSDKELRERQVAIEDLILSLGKCLVGTPEDLLHFALLNDDIRERLCSGKDNDVREGIREIIRRLNIIVTPDEFEETIKLWKSIYEEADRLTRILRNGNNYLGNEPCKLLRAVHELRHELEKKMRRFPDMDELMAYMLENIDEYSILNDLLTKMLERGLRTSGRFREFLHELYGTNDYVKRFIGGVNFILRSRIQDIDHLKELVRNSNDIVSKYGTKALEKITECVGKRRDGDDTCKAVIHALKLLGRALRAVLMRISLLSCNGACGMCYVNTKSCSRFGAPFIQARTLDRRVLKVLASELVRHMSDIVRDYYGVNKDVDVIVELGGEPRTLRCE</sequence>
<evidence type="ECO:0000313" key="1">
    <source>
        <dbReference type="EMBL" id="ADN49592.1"/>
    </source>
</evidence>
<protein>
    <submittedName>
        <fullName evidence="1">Uncharacterized protein</fullName>
    </submittedName>
</protein>
<name>E1QSS5_VULDI</name>
<dbReference type="AlphaFoldDB" id="E1QSS5"/>
<reference evidence="2" key="2">
    <citation type="journal article" date="2010" name="Stand. Genomic Sci.">
        <title>Complete genome sequence of Vulcanisaeta distributa type strain (IC-017T).</title>
        <authorList>
            <person name="Mavromatis K."/>
            <person name="Sikorski J."/>
            <person name="Pabst E."/>
            <person name="Teshima H."/>
            <person name="Lapidus A."/>
            <person name="Lucas S."/>
            <person name="Nolan M."/>
            <person name="Glavina Del Rio T."/>
            <person name="Cheng J."/>
            <person name="Bruce D."/>
            <person name="Goodwin L."/>
            <person name="Pitluck S."/>
            <person name="Liolios K."/>
            <person name="Ivanova N."/>
            <person name="Mikhailova N."/>
            <person name="Pati A."/>
            <person name="Chen A."/>
            <person name="Palaniappan K."/>
            <person name="Land M."/>
            <person name="Hauser L."/>
            <person name="Chang Y."/>
            <person name="Jeffries C."/>
            <person name="Rohde M."/>
            <person name="Spring S."/>
            <person name="Goker M."/>
            <person name="Wirth R."/>
            <person name="Woyke T."/>
            <person name="Bristow J."/>
            <person name="Eisen J."/>
            <person name="Markowitz V."/>
            <person name="Hugenholtz P."/>
            <person name="Klenk H."/>
            <person name="Kyrpides N."/>
        </authorList>
    </citation>
    <scope>NUCLEOTIDE SEQUENCE [LARGE SCALE GENOMIC DNA]</scope>
    <source>
        <strain evidence="2">DSM 14429 / JCM 11212 / NBRC 100878 / IC-017</strain>
    </source>
</reference>
<accession>E1QSS5</accession>
<dbReference type="EMBL" id="CP002100">
    <property type="protein sequence ID" value="ADN49592.1"/>
    <property type="molecule type" value="Genomic_DNA"/>
</dbReference>
<reference evidence="1 2" key="1">
    <citation type="journal article" date="2010" name="Stand. Genomic Sci.">
        <title>Complete genome sequence of Vulcanisaeta distributa type strain (IC-017).</title>
        <authorList>
            <person name="Mavromatis K."/>
            <person name="Sikorski J."/>
            <person name="Pabst E."/>
            <person name="Teshima H."/>
            <person name="Lapidus A."/>
            <person name="Lucas S."/>
            <person name="Nolan M."/>
            <person name="Glavina Del Rio T."/>
            <person name="Cheng J.F."/>
            <person name="Bruce D."/>
            <person name="Goodwin L."/>
            <person name="Pitluck S."/>
            <person name="Liolios K."/>
            <person name="Ivanova N."/>
            <person name="Mikhailova N."/>
            <person name="Pati A."/>
            <person name="Chen A."/>
            <person name="Palaniappan K."/>
            <person name="Land M."/>
            <person name="Hauser L."/>
            <person name="Chang Y.J."/>
            <person name="Jeffries C.D."/>
            <person name="Rohde M."/>
            <person name="Spring S."/>
            <person name="Goker M."/>
            <person name="Wirth R."/>
            <person name="Woyke T."/>
            <person name="Bristow J."/>
            <person name="Eisen J.A."/>
            <person name="Markowitz V."/>
            <person name="Hugenholtz P."/>
            <person name="Klenk H.P."/>
            <person name="Kyrpides N.C."/>
        </authorList>
    </citation>
    <scope>NUCLEOTIDE SEQUENCE [LARGE SCALE GENOMIC DNA]</scope>
    <source>
        <strain evidence="2">DSM 14429 / JCM 11212 / NBRC 100878 / IC-017</strain>
    </source>
</reference>
<dbReference type="GeneID" id="9751096"/>
<dbReference type="STRING" id="572478.Vdis_0179"/>
<gene>
    <name evidence="1" type="ordered locus">Vdis_0179</name>
</gene>
<evidence type="ECO:0000313" key="2">
    <source>
        <dbReference type="Proteomes" id="UP000006681"/>
    </source>
</evidence>
<dbReference type="OrthoDB" id="386517at2157"/>
<proteinExistence type="predicted"/>